<keyword evidence="1" id="KW-0472">Membrane</keyword>
<feature type="transmembrane region" description="Helical" evidence="1">
    <location>
        <begin position="235"/>
        <end position="260"/>
    </location>
</feature>
<dbReference type="AlphaFoldDB" id="A0A378I3R5"/>
<feature type="transmembrane region" description="Helical" evidence="1">
    <location>
        <begin position="152"/>
        <end position="177"/>
    </location>
</feature>
<dbReference type="Proteomes" id="UP000254968">
    <property type="component" value="Unassembled WGS sequence"/>
</dbReference>
<keyword evidence="1" id="KW-1133">Transmembrane helix</keyword>
<sequence length="434" mass="48738">MTKRFTDNQLAQLYLNMAKDYHDCSDRGYALADIHQHIYSKLYYSLNDPISSLYELDPQEKQRIWAVYYAFVNSTPAYRHQCHSFEQQNQFWAGFRPNTMPLVVIEPRHRYCAHDTLWDWLLLSSVMNSINRNQSGYYNRHHHGHENKNGNALLLLLLLALTTFAVAASAIALYYILNSFLNSTERLIHNEGQLRAAVTIASILGGAAGGALFGTFIASMPIIMFGIAAGLSNPVGLAITAAVCLTILGAAAACGLTQFIQNKVIQHQNKDALDPRDPVRYSLSPSEEENLIEKGYDIYTVKLALVALREKIGKETPSFLNRMFTEKGKTKQQYLELIRQIKKGSIEASYVEVDDMRFDFARANPYAVSLDNRHGHVTSSNYPYPTTQTTHALFIPPAAYIPGYQQNFNPSAPPADHIPKLDYEHGGPLYPSLG</sequence>
<dbReference type="EMBL" id="UGNV01000001">
    <property type="protein sequence ID" value="STX29633.1"/>
    <property type="molecule type" value="Genomic_DNA"/>
</dbReference>
<gene>
    <name evidence="2" type="ORF">NCTC13315_02179</name>
</gene>
<protein>
    <submittedName>
        <fullName evidence="2">Uncharacterized protein</fullName>
    </submittedName>
</protein>
<accession>A0A378I3R5</accession>
<proteinExistence type="predicted"/>
<dbReference type="RefSeq" id="WP_115303308.1">
    <property type="nucleotide sequence ID" value="NZ_CAAAHO010000002.1"/>
</dbReference>
<keyword evidence="3" id="KW-1185">Reference proteome</keyword>
<organism evidence="2 3">
    <name type="scientific">Legionella beliardensis</name>
    <dbReference type="NCBI Taxonomy" id="91822"/>
    <lineage>
        <taxon>Bacteria</taxon>
        <taxon>Pseudomonadati</taxon>
        <taxon>Pseudomonadota</taxon>
        <taxon>Gammaproteobacteria</taxon>
        <taxon>Legionellales</taxon>
        <taxon>Legionellaceae</taxon>
        <taxon>Legionella</taxon>
    </lineage>
</organism>
<dbReference type="OrthoDB" id="5654191at2"/>
<evidence type="ECO:0000313" key="3">
    <source>
        <dbReference type="Proteomes" id="UP000254968"/>
    </source>
</evidence>
<keyword evidence="1" id="KW-0812">Transmembrane</keyword>
<evidence type="ECO:0000256" key="1">
    <source>
        <dbReference type="SAM" id="Phobius"/>
    </source>
</evidence>
<name>A0A378I3R5_9GAMM</name>
<feature type="transmembrane region" description="Helical" evidence="1">
    <location>
        <begin position="197"/>
        <end position="223"/>
    </location>
</feature>
<evidence type="ECO:0000313" key="2">
    <source>
        <dbReference type="EMBL" id="STX29633.1"/>
    </source>
</evidence>
<reference evidence="2 3" key="1">
    <citation type="submission" date="2018-06" db="EMBL/GenBank/DDBJ databases">
        <authorList>
            <consortium name="Pathogen Informatics"/>
            <person name="Doyle S."/>
        </authorList>
    </citation>
    <scope>NUCLEOTIDE SEQUENCE [LARGE SCALE GENOMIC DNA]</scope>
    <source>
        <strain evidence="2 3">NCTC13315</strain>
    </source>
</reference>